<dbReference type="NCBIfam" id="TIGR00254">
    <property type="entry name" value="GGDEF"/>
    <property type="match status" value="1"/>
</dbReference>
<protein>
    <submittedName>
        <fullName evidence="4">Diguanylate cyclase</fullName>
    </submittedName>
</protein>
<dbReference type="InterPro" id="IPR043128">
    <property type="entry name" value="Rev_trsase/Diguanyl_cyclase"/>
</dbReference>
<dbReference type="EMBL" id="JAERWK010000026">
    <property type="protein sequence ID" value="MBM9469369.1"/>
    <property type="molecule type" value="Genomic_DNA"/>
</dbReference>
<dbReference type="Gene3D" id="3.30.450.20">
    <property type="entry name" value="PAS domain"/>
    <property type="match status" value="1"/>
</dbReference>
<dbReference type="CDD" id="cd00130">
    <property type="entry name" value="PAS"/>
    <property type="match status" value="1"/>
</dbReference>
<dbReference type="InterPro" id="IPR000700">
    <property type="entry name" value="PAS-assoc_C"/>
</dbReference>
<dbReference type="CDD" id="cd01949">
    <property type="entry name" value="GGDEF"/>
    <property type="match status" value="1"/>
</dbReference>
<dbReference type="SUPFAM" id="SSF55073">
    <property type="entry name" value="Nucleotide cyclase"/>
    <property type="match status" value="1"/>
</dbReference>
<dbReference type="Pfam" id="PF13426">
    <property type="entry name" value="PAS_9"/>
    <property type="match status" value="1"/>
</dbReference>
<dbReference type="Pfam" id="PF00990">
    <property type="entry name" value="GGDEF"/>
    <property type="match status" value="1"/>
</dbReference>
<dbReference type="InterPro" id="IPR029787">
    <property type="entry name" value="Nucleotide_cyclase"/>
</dbReference>
<keyword evidence="5" id="KW-1185">Reference proteome</keyword>
<dbReference type="RefSeq" id="WP_205262333.1">
    <property type="nucleotide sequence ID" value="NZ_JAERWK010000026.1"/>
</dbReference>
<feature type="domain" description="GGDEF" evidence="3">
    <location>
        <begin position="174"/>
        <end position="300"/>
    </location>
</feature>
<dbReference type="SUPFAM" id="SSF55785">
    <property type="entry name" value="PYP-like sensor domain (PAS domain)"/>
    <property type="match status" value="1"/>
</dbReference>
<feature type="domain" description="PAC" evidence="2">
    <location>
        <begin position="89"/>
        <end position="143"/>
    </location>
</feature>
<dbReference type="InterPro" id="IPR000014">
    <property type="entry name" value="PAS"/>
</dbReference>
<comment type="caution">
    <text evidence="4">The sequence shown here is derived from an EMBL/GenBank/DDBJ whole genome shotgun (WGS) entry which is preliminary data.</text>
</comment>
<gene>
    <name evidence="4" type="ORF">JL106_18945</name>
</gene>
<dbReference type="Proteomes" id="UP000663792">
    <property type="component" value="Unassembled WGS sequence"/>
</dbReference>
<dbReference type="PROSITE" id="PS50113">
    <property type="entry name" value="PAC"/>
    <property type="match status" value="1"/>
</dbReference>
<dbReference type="NCBIfam" id="TIGR00229">
    <property type="entry name" value="sensory_box"/>
    <property type="match status" value="1"/>
</dbReference>
<proteinExistence type="predicted"/>
<dbReference type="SMART" id="SM00091">
    <property type="entry name" value="PAS"/>
    <property type="match status" value="1"/>
</dbReference>
<dbReference type="InterPro" id="IPR000160">
    <property type="entry name" value="GGDEF_dom"/>
</dbReference>
<name>A0A938YGB4_9ACTN</name>
<dbReference type="AlphaFoldDB" id="A0A938YGB4"/>
<dbReference type="PANTHER" id="PTHR44757">
    <property type="entry name" value="DIGUANYLATE CYCLASE DGCP"/>
    <property type="match status" value="1"/>
</dbReference>
<evidence type="ECO:0000259" key="1">
    <source>
        <dbReference type="PROSITE" id="PS50112"/>
    </source>
</evidence>
<dbReference type="InterPro" id="IPR035965">
    <property type="entry name" value="PAS-like_dom_sf"/>
</dbReference>
<dbReference type="Gene3D" id="3.30.70.270">
    <property type="match status" value="1"/>
</dbReference>
<dbReference type="InterPro" id="IPR052155">
    <property type="entry name" value="Biofilm_reg_signaling"/>
</dbReference>
<dbReference type="PANTHER" id="PTHR44757:SF2">
    <property type="entry name" value="BIOFILM ARCHITECTURE MAINTENANCE PROTEIN MBAA"/>
    <property type="match status" value="1"/>
</dbReference>
<dbReference type="SMART" id="SM00086">
    <property type="entry name" value="PAC"/>
    <property type="match status" value="1"/>
</dbReference>
<sequence>MTEPSAASSLSPDVLPTVLMRAVAAAAQGVTIADALAPDVPLVYANAAFERMTGYPLDEVIGRNCRFLQGPDTDPTAPQAIRQAMAAGREIQIVLLNQRKDGTTFWNDLGISPVRDDDGRITHFIGYQLDVTERVEWEQELTELAHRDALTGLSTRDHLLDQLEELLADAGDDQAVAVLTIDLAGFSEINETFGYDVGNVVLRGVADRLATVTGPDDLLAHGDADNFLLVRPTTADDAAATAEWLAEQVTEALQGQIPTPVLPITARAHCGAAVSPTDGTTASALFRAARRTLERRRAEP</sequence>
<dbReference type="InterPro" id="IPR001610">
    <property type="entry name" value="PAC"/>
</dbReference>
<evidence type="ECO:0000313" key="5">
    <source>
        <dbReference type="Proteomes" id="UP000663792"/>
    </source>
</evidence>
<evidence type="ECO:0000259" key="3">
    <source>
        <dbReference type="PROSITE" id="PS50887"/>
    </source>
</evidence>
<evidence type="ECO:0000259" key="2">
    <source>
        <dbReference type="PROSITE" id="PS50113"/>
    </source>
</evidence>
<accession>A0A938YGB4</accession>
<dbReference type="PROSITE" id="PS50112">
    <property type="entry name" value="PAS"/>
    <property type="match status" value="1"/>
</dbReference>
<organism evidence="4 5">
    <name type="scientific">Nakamurella leprariae</name>
    <dbReference type="NCBI Taxonomy" id="2803911"/>
    <lineage>
        <taxon>Bacteria</taxon>
        <taxon>Bacillati</taxon>
        <taxon>Actinomycetota</taxon>
        <taxon>Actinomycetes</taxon>
        <taxon>Nakamurellales</taxon>
        <taxon>Nakamurellaceae</taxon>
        <taxon>Nakamurella</taxon>
    </lineage>
</organism>
<dbReference type="PROSITE" id="PS50887">
    <property type="entry name" value="GGDEF"/>
    <property type="match status" value="1"/>
</dbReference>
<reference evidence="4" key="1">
    <citation type="submission" date="2021-01" db="EMBL/GenBank/DDBJ databases">
        <title>YIM 132084 draft genome.</title>
        <authorList>
            <person name="An D."/>
        </authorList>
    </citation>
    <scope>NUCLEOTIDE SEQUENCE</scope>
    <source>
        <strain evidence="4">YIM 132084</strain>
    </source>
</reference>
<evidence type="ECO:0000313" key="4">
    <source>
        <dbReference type="EMBL" id="MBM9469369.1"/>
    </source>
</evidence>
<feature type="domain" description="PAS" evidence="1">
    <location>
        <begin position="15"/>
        <end position="88"/>
    </location>
</feature>
<dbReference type="SMART" id="SM00267">
    <property type="entry name" value="GGDEF"/>
    <property type="match status" value="1"/>
</dbReference>